<comment type="caution">
    <text evidence="1">The sequence shown here is derived from an EMBL/GenBank/DDBJ whole genome shotgun (WGS) entry which is preliminary data.</text>
</comment>
<evidence type="ECO:0000313" key="2">
    <source>
        <dbReference type="Proteomes" id="UP000037035"/>
    </source>
</evidence>
<protein>
    <submittedName>
        <fullName evidence="1">Uncharacterized protein</fullName>
    </submittedName>
</protein>
<accession>A0A0L6UUE8</accession>
<dbReference type="VEuPathDB" id="FungiDB:VP01_3938g3"/>
<name>A0A0L6UUE8_9BASI</name>
<sequence>MHLSQKNQERFVPDIKRYNPKKLWDTIEEHFAGQARQWRTWNFLWICSSTLNLWKERFSTKFPKEPLESMAVVYALRRLPPSYNVFLQLQFSSFKEDLILLDKFLKEFELEVRRQTMAQEQLVASTQALAITQSLQQPSQNPQKPLCFKNKPKRVQCLRRGARNQIVLKLIRKRQWLSIRPRSFWKVVPLVIVLSIKANFNLCLLRFPWCMGPMAHLVQFWDLACLFCKLSMVMWIYQWRTPLNSPTCSSHALTM</sequence>
<dbReference type="EMBL" id="LAVV01008988">
    <property type="protein sequence ID" value="KNZ51480.1"/>
    <property type="molecule type" value="Genomic_DNA"/>
</dbReference>
<dbReference type="Proteomes" id="UP000037035">
    <property type="component" value="Unassembled WGS sequence"/>
</dbReference>
<dbReference type="AlphaFoldDB" id="A0A0L6UUE8"/>
<keyword evidence="2" id="KW-1185">Reference proteome</keyword>
<gene>
    <name evidence="1" type="ORF">VP01_3938g3</name>
</gene>
<proteinExistence type="predicted"/>
<organism evidence="1 2">
    <name type="scientific">Puccinia sorghi</name>
    <dbReference type="NCBI Taxonomy" id="27349"/>
    <lineage>
        <taxon>Eukaryota</taxon>
        <taxon>Fungi</taxon>
        <taxon>Dikarya</taxon>
        <taxon>Basidiomycota</taxon>
        <taxon>Pucciniomycotina</taxon>
        <taxon>Pucciniomycetes</taxon>
        <taxon>Pucciniales</taxon>
        <taxon>Pucciniaceae</taxon>
        <taxon>Puccinia</taxon>
    </lineage>
</organism>
<evidence type="ECO:0000313" key="1">
    <source>
        <dbReference type="EMBL" id="KNZ51480.1"/>
    </source>
</evidence>
<reference evidence="1 2" key="1">
    <citation type="submission" date="2015-08" db="EMBL/GenBank/DDBJ databases">
        <title>Next Generation Sequencing and Analysis of the Genome of Puccinia sorghi L Schw, the Causal Agent of Maize Common Rust.</title>
        <authorList>
            <person name="Rochi L."/>
            <person name="Burguener G."/>
            <person name="Darino M."/>
            <person name="Turjanski A."/>
            <person name="Kreff E."/>
            <person name="Dieguez M.J."/>
            <person name="Sacco F."/>
        </authorList>
    </citation>
    <scope>NUCLEOTIDE SEQUENCE [LARGE SCALE GENOMIC DNA]</scope>
    <source>
        <strain evidence="1 2">RO10H11247</strain>
    </source>
</reference>